<proteinExistence type="predicted"/>
<dbReference type="Proteomes" id="UP001500866">
    <property type="component" value="Unassembled WGS sequence"/>
</dbReference>
<gene>
    <name evidence="1" type="ORF">GCM10009001_33940</name>
</gene>
<sequence>MRELIGQCQSCEKKVYCENGFFDGEQIGGKLLCNKCAEKAEKEA</sequence>
<evidence type="ECO:0000313" key="2">
    <source>
        <dbReference type="Proteomes" id="UP001500866"/>
    </source>
</evidence>
<accession>A0ABN1GLD9</accession>
<organism evidence="1 2">
    <name type="scientific">Virgibacillus siamensis</name>
    <dbReference type="NCBI Taxonomy" id="480071"/>
    <lineage>
        <taxon>Bacteria</taxon>
        <taxon>Bacillati</taxon>
        <taxon>Bacillota</taxon>
        <taxon>Bacilli</taxon>
        <taxon>Bacillales</taxon>
        <taxon>Bacillaceae</taxon>
        <taxon>Virgibacillus</taxon>
    </lineage>
</organism>
<protein>
    <recommendedName>
        <fullName evidence="3">GapA-binding peptide SR1P</fullName>
    </recommendedName>
</protein>
<reference evidence="1 2" key="1">
    <citation type="journal article" date="2019" name="Int. J. Syst. Evol. Microbiol.">
        <title>The Global Catalogue of Microorganisms (GCM) 10K type strain sequencing project: providing services to taxonomists for standard genome sequencing and annotation.</title>
        <authorList>
            <consortium name="The Broad Institute Genomics Platform"/>
            <consortium name="The Broad Institute Genome Sequencing Center for Infectious Disease"/>
            <person name="Wu L."/>
            <person name="Ma J."/>
        </authorList>
    </citation>
    <scope>NUCLEOTIDE SEQUENCE [LARGE SCALE GENOMIC DNA]</scope>
    <source>
        <strain evidence="1 2">JCM 15395</strain>
    </source>
</reference>
<comment type="caution">
    <text evidence="1">The sequence shown here is derived from an EMBL/GenBank/DDBJ whole genome shotgun (WGS) entry which is preliminary data.</text>
</comment>
<name>A0ABN1GLD9_9BACI</name>
<evidence type="ECO:0008006" key="3">
    <source>
        <dbReference type="Google" id="ProtNLM"/>
    </source>
</evidence>
<dbReference type="RefSeq" id="WP_343815864.1">
    <property type="nucleotide sequence ID" value="NZ_BAAADS010000025.1"/>
</dbReference>
<evidence type="ECO:0000313" key="1">
    <source>
        <dbReference type="EMBL" id="GAA0613919.1"/>
    </source>
</evidence>
<keyword evidence="2" id="KW-1185">Reference proteome</keyword>
<dbReference type="EMBL" id="BAAADS010000025">
    <property type="protein sequence ID" value="GAA0613919.1"/>
    <property type="molecule type" value="Genomic_DNA"/>
</dbReference>